<feature type="binding site" evidence="6">
    <location>
        <position position="123"/>
    </location>
    <ligand>
        <name>Zn(2+)</name>
        <dbReference type="ChEBI" id="CHEBI:29105"/>
    </ligand>
</feature>
<dbReference type="GO" id="GO:0046872">
    <property type="term" value="F:metal ion binding"/>
    <property type="evidence" value="ECO:0007669"/>
    <property type="project" value="UniProtKB-KW"/>
</dbReference>
<dbReference type="EMBL" id="ML977317">
    <property type="protein sequence ID" value="KAF2118328.1"/>
    <property type="molecule type" value="Genomic_DNA"/>
</dbReference>
<feature type="region of interest" description="Disordered" evidence="7">
    <location>
        <begin position="1"/>
        <end position="23"/>
    </location>
</feature>
<keyword evidence="3 8" id="KW-0812">Transmembrane</keyword>
<keyword evidence="4 8" id="KW-1133">Transmembrane helix</keyword>
<evidence type="ECO:0000256" key="8">
    <source>
        <dbReference type="SAM" id="Phobius"/>
    </source>
</evidence>
<keyword evidence="6" id="KW-0862">Zinc</keyword>
<gene>
    <name evidence="9" type="ORF">BDV96DRAFT_488782</name>
</gene>
<comment type="subcellular location">
    <subcellularLocation>
        <location evidence="1">Membrane</location>
        <topology evidence="1">Multi-pass membrane protein</topology>
    </subcellularLocation>
</comment>
<dbReference type="GO" id="GO:0038023">
    <property type="term" value="F:signaling receptor activity"/>
    <property type="evidence" value="ECO:0007669"/>
    <property type="project" value="TreeGrafter"/>
</dbReference>
<keyword evidence="5 8" id="KW-0472">Membrane</keyword>
<dbReference type="OrthoDB" id="529367at2759"/>
<dbReference type="PANTHER" id="PTHR20855">
    <property type="entry name" value="ADIPOR/PROGESTIN RECEPTOR-RELATED"/>
    <property type="match status" value="1"/>
</dbReference>
<feature type="transmembrane region" description="Helical" evidence="8">
    <location>
        <begin position="144"/>
        <end position="162"/>
    </location>
</feature>
<evidence type="ECO:0000313" key="10">
    <source>
        <dbReference type="Proteomes" id="UP000799770"/>
    </source>
</evidence>
<dbReference type="PANTHER" id="PTHR20855:SF52">
    <property type="entry name" value="ADIPONECTIN RECEPTOR PROTEIN"/>
    <property type="match status" value="1"/>
</dbReference>
<reference evidence="9" key="1">
    <citation type="journal article" date="2020" name="Stud. Mycol.">
        <title>101 Dothideomycetes genomes: a test case for predicting lifestyles and emergence of pathogens.</title>
        <authorList>
            <person name="Haridas S."/>
            <person name="Albert R."/>
            <person name="Binder M."/>
            <person name="Bloem J."/>
            <person name="Labutti K."/>
            <person name="Salamov A."/>
            <person name="Andreopoulos B."/>
            <person name="Baker S."/>
            <person name="Barry K."/>
            <person name="Bills G."/>
            <person name="Bluhm B."/>
            <person name="Cannon C."/>
            <person name="Castanera R."/>
            <person name="Culley D."/>
            <person name="Daum C."/>
            <person name="Ezra D."/>
            <person name="Gonzalez J."/>
            <person name="Henrissat B."/>
            <person name="Kuo A."/>
            <person name="Liang C."/>
            <person name="Lipzen A."/>
            <person name="Lutzoni F."/>
            <person name="Magnuson J."/>
            <person name="Mondo S."/>
            <person name="Nolan M."/>
            <person name="Ohm R."/>
            <person name="Pangilinan J."/>
            <person name="Park H.-J."/>
            <person name="Ramirez L."/>
            <person name="Alfaro M."/>
            <person name="Sun H."/>
            <person name="Tritt A."/>
            <person name="Yoshinaga Y."/>
            <person name="Zwiers L.-H."/>
            <person name="Turgeon B."/>
            <person name="Goodwin S."/>
            <person name="Spatafora J."/>
            <person name="Crous P."/>
            <person name="Grigoriev I."/>
        </authorList>
    </citation>
    <scope>NUCLEOTIDE SEQUENCE</scope>
    <source>
        <strain evidence="9">CBS 627.86</strain>
    </source>
</reference>
<comment type="similarity">
    <text evidence="2">Belongs to the ADIPOR family.</text>
</comment>
<dbReference type="AlphaFoldDB" id="A0A6A5ZIS6"/>
<organism evidence="9 10">
    <name type="scientific">Lophiotrema nucula</name>
    <dbReference type="NCBI Taxonomy" id="690887"/>
    <lineage>
        <taxon>Eukaryota</taxon>
        <taxon>Fungi</taxon>
        <taxon>Dikarya</taxon>
        <taxon>Ascomycota</taxon>
        <taxon>Pezizomycotina</taxon>
        <taxon>Dothideomycetes</taxon>
        <taxon>Pleosporomycetidae</taxon>
        <taxon>Pleosporales</taxon>
        <taxon>Lophiotremataceae</taxon>
        <taxon>Lophiotrema</taxon>
    </lineage>
</organism>
<dbReference type="InterPro" id="IPR004254">
    <property type="entry name" value="AdipoR/HlyIII-related"/>
</dbReference>
<protein>
    <submittedName>
        <fullName evidence="9">Hemolysin-III related-domain-containing protein</fullName>
    </submittedName>
</protein>
<proteinExistence type="inferred from homology"/>
<dbReference type="Pfam" id="PF03006">
    <property type="entry name" value="HlyIII"/>
    <property type="match status" value="1"/>
</dbReference>
<dbReference type="GO" id="GO:0016020">
    <property type="term" value="C:membrane"/>
    <property type="evidence" value="ECO:0007669"/>
    <property type="project" value="UniProtKB-SubCell"/>
</dbReference>
<dbReference type="Proteomes" id="UP000799770">
    <property type="component" value="Unassembled WGS sequence"/>
</dbReference>
<feature type="binding site" evidence="6">
    <location>
        <position position="245"/>
    </location>
    <ligand>
        <name>Zn(2+)</name>
        <dbReference type="ChEBI" id="CHEBI:29105"/>
    </ligand>
</feature>
<dbReference type="GO" id="GO:0006882">
    <property type="term" value="P:intracellular zinc ion homeostasis"/>
    <property type="evidence" value="ECO:0007669"/>
    <property type="project" value="TreeGrafter"/>
</dbReference>
<name>A0A6A5ZIS6_9PLEO</name>
<feature type="transmembrane region" description="Helical" evidence="8">
    <location>
        <begin position="66"/>
        <end position="83"/>
    </location>
</feature>
<feature type="compositionally biased region" description="Polar residues" evidence="7">
    <location>
        <begin position="1"/>
        <end position="17"/>
    </location>
</feature>
<feature type="transmembrane region" description="Helical" evidence="8">
    <location>
        <begin position="207"/>
        <end position="227"/>
    </location>
</feature>
<sequence>MNNNTPRLEDNSNNNNGDGPWPAIGTKDAIPEWLRDNDFILNGHPLPTCSYRRSLRLLFCRHMETVNIWTHAIGSMVLVFIGFTLTKSSPISTAPWLNSGDRLAINSFIFPAALCFALSAVFHTLRSHSYTVHHIWGKMDILGIFYWTMNTASTLAAGFALFDTGGGGSRMRTLRSSVFGLLALSVMVPIFNGIWNHGWAYSCQVWGARWYLAEGLVLLYGLILFAGRIPERLRPGTFDIWGHSHQLFHICTMMGAGFHLIALAEGAEHCKRTLS</sequence>
<evidence type="ECO:0000256" key="1">
    <source>
        <dbReference type="ARBA" id="ARBA00004141"/>
    </source>
</evidence>
<feature type="binding site" evidence="6">
    <location>
        <position position="249"/>
    </location>
    <ligand>
        <name>Zn(2+)</name>
        <dbReference type="ChEBI" id="CHEBI:29105"/>
    </ligand>
</feature>
<accession>A0A6A5ZIS6</accession>
<evidence type="ECO:0000256" key="6">
    <source>
        <dbReference type="PIRSR" id="PIRSR604254-1"/>
    </source>
</evidence>
<feature type="transmembrane region" description="Helical" evidence="8">
    <location>
        <begin position="103"/>
        <end position="123"/>
    </location>
</feature>
<evidence type="ECO:0000256" key="7">
    <source>
        <dbReference type="SAM" id="MobiDB-lite"/>
    </source>
</evidence>
<evidence type="ECO:0000256" key="4">
    <source>
        <dbReference type="ARBA" id="ARBA00022989"/>
    </source>
</evidence>
<keyword evidence="6" id="KW-0479">Metal-binding</keyword>
<evidence type="ECO:0000256" key="3">
    <source>
        <dbReference type="ARBA" id="ARBA00022692"/>
    </source>
</evidence>
<feature type="transmembrane region" description="Helical" evidence="8">
    <location>
        <begin position="247"/>
        <end position="267"/>
    </location>
</feature>
<evidence type="ECO:0000256" key="2">
    <source>
        <dbReference type="ARBA" id="ARBA00007018"/>
    </source>
</evidence>
<feature type="transmembrane region" description="Helical" evidence="8">
    <location>
        <begin position="174"/>
        <end position="195"/>
    </location>
</feature>
<evidence type="ECO:0000256" key="5">
    <source>
        <dbReference type="ARBA" id="ARBA00023136"/>
    </source>
</evidence>
<keyword evidence="10" id="KW-1185">Reference proteome</keyword>
<evidence type="ECO:0000313" key="9">
    <source>
        <dbReference type="EMBL" id="KAF2118328.1"/>
    </source>
</evidence>